<comment type="function">
    <text evidence="3">Poorly processive, error-prone DNA polymerase involved in untargeted mutagenesis. Copies undamaged DNA at stalled replication forks, which arise in vivo from mismatched or misaligned primer ends. These misaligned primers can be extended by PolIV. Exhibits no 3'-5' exonuclease (proofreading) activity. May be involved in translesional synthesis, in conjunction with the beta clamp from PolIII.</text>
</comment>
<evidence type="ECO:0000256" key="1">
    <source>
        <dbReference type="ARBA" id="ARBA00010945"/>
    </source>
</evidence>
<gene>
    <name evidence="5" type="ORF">IAG43_34105</name>
</gene>
<dbReference type="KEGG" id="sgj:IAG43_34105"/>
<reference evidence="5 6" key="1">
    <citation type="submission" date="2020-08" db="EMBL/GenBank/DDBJ databases">
        <title>A novel species.</title>
        <authorList>
            <person name="Gao J."/>
        </authorList>
    </citation>
    <scope>NUCLEOTIDE SEQUENCE [LARGE SCALE GENOMIC DNA]</scope>
    <source>
        <strain evidence="5 6">CRPJ-33</strain>
        <plasmid evidence="5 6">unnamed3</plasmid>
    </source>
</reference>
<dbReference type="SUPFAM" id="SSF100879">
    <property type="entry name" value="Lesion bypass DNA polymerase (Y-family), little finger domain"/>
    <property type="match status" value="1"/>
</dbReference>
<dbReference type="InterPro" id="IPR043128">
    <property type="entry name" value="Rev_trsase/Diguanyl_cyclase"/>
</dbReference>
<proteinExistence type="inferred from homology"/>
<evidence type="ECO:0000259" key="4">
    <source>
        <dbReference type="PROSITE" id="PS50173"/>
    </source>
</evidence>
<dbReference type="SUPFAM" id="SSF56672">
    <property type="entry name" value="DNA/RNA polymerases"/>
    <property type="match status" value="1"/>
</dbReference>
<evidence type="ECO:0000313" key="5">
    <source>
        <dbReference type="EMBL" id="QNP67998.1"/>
    </source>
</evidence>
<dbReference type="PANTHER" id="PTHR35369">
    <property type="entry name" value="BLR3025 PROTEIN-RELATED"/>
    <property type="match status" value="1"/>
</dbReference>
<dbReference type="InterPro" id="IPR050356">
    <property type="entry name" value="SulA_CellDiv_inhibitor"/>
</dbReference>
<accession>A0A7H0I5D2</accession>
<dbReference type="InterPro" id="IPR017961">
    <property type="entry name" value="DNA_pol_Y-fam_little_finger"/>
</dbReference>
<dbReference type="InterPro" id="IPR043502">
    <property type="entry name" value="DNA/RNA_pol_sf"/>
</dbReference>
<dbReference type="Proteomes" id="UP000516230">
    <property type="component" value="Plasmid unnamed3"/>
</dbReference>
<keyword evidence="6" id="KW-1185">Reference proteome</keyword>
<dbReference type="PROSITE" id="PS50173">
    <property type="entry name" value="UMUC"/>
    <property type="match status" value="1"/>
</dbReference>
<dbReference type="GO" id="GO:0006281">
    <property type="term" value="P:DNA repair"/>
    <property type="evidence" value="ECO:0007669"/>
    <property type="project" value="InterPro"/>
</dbReference>
<dbReference type="InterPro" id="IPR036775">
    <property type="entry name" value="DNA_pol_Y-fam_lit_finger_sf"/>
</dbReference>
<keyword evidence="5" id="KW-0614">Plasmid</keyword>
<comment type="similarity">
    <text evidence="1">Belongs to the DNA polymerase type-Y family.</text>
</comment>
<dbReference type="PANTHER" id="PTHR35369:SF2">
    <property type="entry name" value="BLR3025 PROTEIN"/>
    <property type="match status" value="1"/>
</dbReference>
<keyword evidence="2" id="KW-0227">DNA damage</keyword>
<dbReference type="RefSeq" id="WP_187745041.1">
    <property type="nucleotide sequence ID" value="NZ_CP060827.1"/>
</dbReference>
<sequence>MTELHRSPVLLHVRCPRDIDPAAYQQVIEMAQDVTPVVQVLPPAALIADATGSLRYHRRGPADLARMLRTRVLAHSGVPLLVGVGPSWSVAAMASRAAATNAAGEGGVLVVDPHEVTGWLHPQPVRALDGIGPAQERTLTSYGVHTIGLLAHLPEATAQRLVGGRAGRLLRERARGIDHRTVVATDLPRSTSAQRRLQADTLAPELLRSVALSLAVELGERLRGRRQAARALTLTVVFAGGSQVERSRRLPLGASAHTDDLRDLAYDLLASLGLQRARVRGLALRCDDLVAATAVAEQLSFEPERAHRLTAEKAIDQLNQRFGPCTAGPAATYRDAG</sequence>
<protein>
    <recommendedName>
        <fullName evidence="4">UmuC domain-containing protein</fullName>
    </recommendedName>
</protein>
<feature type="domain" description="UmuC" evidence="4">
    <location>
        <begin position="25"/>
        <end position="132"/>
    </location>
</feature>
<dbReference type="Gene3D" id="1.10.150.20">
    <property type="entry name" value="5' to 3' exonuclease, C-terminal subdomain"/>
    <property type="match status" value="1"/>
</dbReference>
<geneLocation type="plasmid" evidence="5 6">
    <name>unnamed3</name>
</geneLocation>
<evidence type="ECO:0000313" key="6">
    <source>
        <dbReference type="Proteomes" id="UP000516230"/>
    </source>
</evidence>
<dbReference type="GO" id="GO:0003684">
    <property type="term" value="F:damaged DNA binding"/>
    <property type="evidence" value="ECO:0007669"/>
    <property type="project" value="InterPro"/>
</dbReference>
<dbReference type="Gene3D" id="3.30.1490.100">
    <property type="entry name" value="DNA polymerase, Y-family, little finger domain"/>
    <property type="match status" value="1"/>
</dbReference>
<name>A0A7H0I5D2_9ACTN</name>
<dbReference type="InterPro" id="IPR001126">
    <property type="entry name" value="UmuC"/>
</dbReference>
<dbReference type="Pfam" id="PF11799">
    <property type="entry name" value="IMS_C"/>
    <property type="match status" value="1"/>
</dbReference>
<dbReference type="AlphaFoldDB" id="A0A7H0I5D2"/>
<evidence type="ECO:0000256" key="2">
    <source>
        <dbReference type="ARBA" id="ARBA00022763"/>
    </source>
</evidence>
<organism evidence="5 6">
    <name type="scientific">Streptomyces genisteinicus</name>
    <dbReference type="NCBI Taxonomy" id="2768068"/>
    <lineage>
        <taxon>Bacteria</taxon>
        <taxon>Bacillati</taxon>
        <taxon>Actinomycetota</taxon>
        <taxon>Actinomycetes</taxon>
        <taxon>Kitasatosporales</taxon>
        <taxon>Streptomycetaceae</taxon>
        <taxon>Streptomyces</taxon>
    </lineage>
</organism>
<dbReference type="Gene3D" id="3.30.70.270">
    <property type="match status" value="1"/>
</dbReference>
<dbReference type="EMBL" id="CP060827">
    <property type="protein sequence ID" value="QNP67998.1"/>
    <property type="molecule type" value="Genomic_DNA"/>
</dbReference>
<evidence type="ECO:0000256" key="3">
    <source>
        <dbReference type="ARBA" id="ARBA00025589"/>
    </source>
</evidence>